<dbReference type="Proteomes" id="UP000018700">
    <property type="component" value="Chromosome"/>
</dbReference>
<dbReference type="PIRSF" id="PIRSF000349">
    <property type="entry name" value="SODismutase"/>
    <property type="match status" value="1"/>
</dbReference>
<dbReference type="InterPro" id="IPR036314">
    <property type="entry name" value="SOD_C_sf"/>
</dbReference>
<dbReference type="InterPro" id="IPR019833">
    <property type="entry name" value="Mn/Fe_SOD_BS"/>
</dbReference>
<dbReference type="PROSITE" id="PS00088">
    <property type="entry name" value="SOD_MN"/>
    <property type="match status" value="1"/>
</dbReference>
<feature type="binding site" evidence="5">
    <location>
        <position position="167"/>
    </location>
    <ligand>
        <name>Mn(2+)</name>
        <dbReference type="ChEBI" id="CHEBI:29035"/>
    </ligand>
</feature>
<dbReference type="Gene3D" id="1.10.287.990">
    <property type="entry name" value="Fe,Mn superoxide dismutase (SOD) domain"/>
    <property type="match status" value="1"/>
</dbReference>
<dbReference type="InterPro" id="IPR019831">
    <property type="entry name" value="Mn/Fe_SOD_N"/>
</dbReference>
<evidence type="ECO:0000256" key="4">
    <source>
        <dbReference type="ARBA" id="ARBA00023002"/>
    </source>
</evidence>
<keyword evidence="3 5" id="KW-0479">Metal-binding</keyword>
<dbReference type="OrthoDB" id="9803125at2"/>
<dbReference type="PATRIC" id="fig|1401328.3.peg.728"/>
<evidence type="ECO:0000259" key="8">
    <source>
        <dbReference type="Pfam" id="PF02777"/>
    </source>
</evidence>
<evidence type="ECO:0000256" key="1">
    <source>
        <dbReference type="ARBA" id="ARBA00008714"/>
    </source>
</evidence>
<evidence type="ECO:0000256" key="5">
    <source>
        <dbReference type="PIRSR" id="PIRSR000349-1"/>
    </source>
</evidence>
<dbReference type="AlphaFoldDB" id="V9TX65"/>
<dbReference type="Pfam" id="PF02777">
    <property type="entry name" value="Sod_Fe_C"/>
    <property type="match status" value="1"/>
</dbReference>
<dbReference type="SUPFAM" id="SSF54719">
    <property type="entry name" value="Fe,Mn superoxide dismutase (SOD), C-terminal domain"/>
    <property type="match status" value="1"/>
</dbReference>
<keyword evidence="10" id="KW-1185">Reference proteome</keyword>
<feature type="domain" description="Manganese/iron superoxide dismutase C-terminal" evidence="8">
    <location>
        <begin position="96"/>
        <end position="195"/>
    </location>
</feature>
<dbReference type="KEGG" id="efk:P856_720"/>
<sequence>MVFELPSLPYEYNALEPVMSKETLEYHHDKHHNAYVVNANRLMNGSGLAHKSLEDAIKTAYLTAEAGSLFNNIAQHWNHIEFWKWMKPNGGGAIPGTLEKKIISDFGSVEAMKEKFVEFGIGQFGSGWVWLVLGEEGKLYITNTSNGINPLAMGNGIALLGCDVWEHSYYIDYRNARVDYIRAFVRDLVNWERVADIFDQSY</sequence>
<feature type="domain" description="Manganese/iron superoxide dismutase N-terminal" evidence="7">
    <location>
        <begin position="3"/>
        <end position="86"/>
    </location>
</feature>
<dbReference type="EMBL" id="CP006745">
    <property type="protein sequence ID" value="AHC73925.1"/>
    <property type="molecule type" value="Genomic_DNA"/>
</dbReference>
<dbReference type="GO" id="GO:0046872">
    <property type="term" value="F:metal ion binding"/>
    <property type="evidence" value="ECO:0007669"/>
    <property type="project" value="UniProtKB-KW"/>
</dbReference>
<dbReference type="InterPro" id="IPR001189">
    <property type="entry name" value="Mn/Fe_SOD"/>
</dbReference>
<keyword evidence="4 6" id="KW-0560">Oxidoreductase</keyword>
<dbReference type="SUPFAM" id="SSF46609">
    <property type="entry name" value="Fe,Mn superoxide dismutase (SOD), N-terminal domain"/>
    <property type="match status" value="1"/>
</dbReference>
<name>V9TX65_9PROT</name>
<proteinExistence type="inferred from homology"/>
<dbReference type="Pfam" id="PF00081">
    <property type="entry name" value="Sod_Fe_N"/>
    <property type="match status" value="1"/>
</dbReference>
<evidence type="ECO:0000256" key="2">
    <source>
        <dbReference type="ARBA" id="ARBA00012682"/>
    </source>
</evidence>
<evidence type="ECO:0000313" key="9">
    <source>
        <dbReference type="EMBL" id="AHC73925.1"/>
    </source>
</evidence>
<evidence type="ECO:0000256" key="3">
    <source>
        <dbReference type="ARBA" id="ARBA00022723"/>
    </source>
</evidence>
<comment type="function">
    <text evidence="6">Destroys radicals which are normally produced within the cells and which are toxic to biological systems.</text>
</comment>
<organism evidence="9 10">
    <name type="scientific">Candidatus Endolissoclinum faulkneri L5</name>
    <dbReference type="NCBI Taxonomy" id="1401328"/>
    <lineage>
        <taxon>Bacteria</taxon>
        <taxon>Pseudomonadati</taxon>
        <taxon>Pseudomonadota</taxon>
        <taxon>Alphaproteobacteria</taxon>
        <taxon>Rhodospirillales</taxon>
        <taxon>Rhodospirillaceae</taxon>
        <taxon>Candidatus Endolissoclinum</taxon>
    </lineage>
</organism>
<dbReference type="eggNOG" id="COG0605">
    <property type="taxonomic scope" value="Bacteria"/>
</dbReference>
<evidence type="ECO:0000313" key="10">
    <source>
        <dbReference type="Proteomes" id="UP000018700"/>
    </source>
</evidence>
<feature type="binding site" evidence="5">
    <location>
        <position position="163"/>
    </location>
    <ligand>
        <name>Mn(2+)</name>
        <dbReference type="ChEBI" id="CHEBI:29035"/>
    </ligand>
</feature>
<evidence type="ECO:0000256" key="6">
    <source>
        <dbReference type="RuleBase" id="RU000414"/>
    </source>
</evidence>
<accession>V9TX65</accession>
<dbReference type="InterPro" id="IPR036324">
    <property type="entry name" value="Mn/Fe_SOD_N_sf"/>
</dbReference>
<feature type="binding site" evidence="5">
    <location>
        <position position="79"/>
    </location>
    <ligand>
        <name>Mn(2+)</name>
        <dbReference type="ChEBI" id="CHEBI:29035"/>
    </ligand>
</feature>
<comment type="similarity">
    <text evidence="1 6">Belongs to the iron/manganese superoxide dismutase family.</text>
</comment>
<dbReference type="HOGENOM" id="CLU_031625_0_0_5"/>
<protein>
    <recommendedName>
        <fullName evidence="2 6">Superoxide dismutase</fullName>
        <ecNumber evidence="2 6">1.15.1.1</ecNumber>
    </recommendedName>
</protein>
<feature type="binding site" evidence="5">
    <location>
        <position position="27"/>
    </location>
    <ligand>
        <name>Mn(2+)</name>
        <dbReference type="ChEBI" id="CHEBI:29035"/>
    </ligand>
</feature>
<gene>
    <name evidence="9" type="primary">sodB</name>
    <name evidence="9" type="ORF">P856_720</name>
</gene>
<dbReference type="PRINTS" id="PR01703">
    <property type="entry name" value="MNSODISMTASE"/>
</dbReference>
<evidence type="ECO:0000259" key="7">
    <source>
        <dbReference type="Pfam" id="PF00081"/>
    </source>
</evidence>
<dbReference type="EC" id="1.15.1.1" evidence="2 6"/>
<dbReference type="STRING" id="1401328.P856_720"/>
<dbReference type="Gene3D" id="3.55.40.20">
    <property type="entry name" value="Iron/manganese superoxide dismutase, C-terminal domain"/>
    <property type="match status" value="1"/>
</dbReference>
<dbReference type="PANTHER" id="PTHR42769">
    <property type="entry name" value="SUPEROXIDE DISMUTASE"/>
    <property type="match status" value="1"/>
</dbReference>
<dbReference type="InterPro" id="IPR019832">
    <property type="entry name" value="Mn/Fe_SOD_C"/>
</dbReference>
<comment type="catalytic activity">
    <reaction evidence="6">
        <text>2 superoxide + 2 H(+) = H2O2 + O2</text>
        <dbReference type="Rhea" id="RHEA:20696"/>
        <dbReference type="ChEBI" id="CHEBI:15378"/>
        <dbReference type="ChEBI" id="CHEBI:15379"/>
        <dbReference type="ChEBI" id="CHEBI:16240"/>
        <dbReference type="ChEBI" id="CHEBI:18421"/>
        <dbReference type="EC" id="1.15.1.1"/>
    </reaction>
</comment>
<dbReference type="RefSeq" id="WP_025300802.1">
    <property type="nucleotide sequence ID" value="NZ_CP006745.1"/>
</dbReference>
<dbReference type="GO" id="GO:0004784">
    <property type="term" value="F:superoxide dismutase activity"/>
    <property type="evidence" value="ECO:0007669"/>
    <property type="project" value="UniProtKB-EC"/>
</dbReference>
<dbReference type="PANTHER" id="PTHR42769:SF3">
    <property type="entry name" value="SUPEROXIDE DISMUTASE [FE] 2, CHLOROPLASTIC"/>
    <property type="match status" value="1"/>
</dbReference>
<reference evidence="9 10" key="1">
    <citation type="journal article" date="2013" name="PLoS ONE">
        <title>Bacterial endosymbiosis in a chordate host: long-term co-evolution and conservation of secondary metabolism.</title>
        <authorList>
            <person name="Kwan J.C."/>
            <person name="Schmidt E.W."/>
        </authorList>
    </citation>
    <scope>NUCLEOTIDE SEQUENCE [LARGE SCALE GENOMIC DNA]</scope>
    <source>
        <strain evidence="10">faulkneri L5</strain>
    </source>
</reference>